<dbReference type="EnsemblPlants" id="QL03p036261:mrna">
    <property type="protein sequence ID" value="QL03p036261:mrna"/>
    <property type="gene ID" value="QL03p036261"/>
</dbReference>
<evidence type="ECO:0000313" key="3">
    <source>
        <dbReference type="Proteomes" id="UP000594261"/>
    </source>
</evidence>
<dbReference type="Pfam" id="PF02774">
    <property type="entry name" value="Semialdhyde_dhC"/>
    <property type="match status" value="1"/>
</dbReference>
<dbReference type="InterPro" id="IPR012280">
    <property type="entry name" value="Semialdhyde_DH_dimer_dom"/>
</dbReference>
<reference evidence="2 3" key="1">
    <citation type="journal article" date="2016" name="G3 (Bethesda)">
        <title>First Draft Assembly and Annotation of the Genome of a California Endemic Oak Quercus lobata Nee (Fagaceae).</title>
        <authorList>
            <person name="Sork V.L."/>
            <person name="Fitz-Gibbon S.T."/>
            <person name="Puiu D."/>
            <person name="Crepeau M."/>
            <person name="Gugger P.F."/>
            <person name="Sherman R."/>
            <person name="Stevens K."/>
            <person name="Langley C.H."/>
            <person name="Pellegrini M."/>
            <person name="Salzberg S.L."/>
        </authorList>
    </citation>
    <scope>NUCLEOTIDE SEQUENCE [LARGE SCALE GENOMIC DNA]</scope>
    <source>
        <strain evidence="2 3">cv. SW786</strain>
    </source>
</reference>
<dbReference type="EMBL" id="LRBV02000003">
    <property type="status" value="NOT_ANNOTATED_CDS"/>
    <property type="molecule type" value="Genomic_DNA"/>
</dbReference>
<keyword evidence="3" id="KW-1185">Reference proteome</keyword>
<sequence>MWDRIRCRAGGRACGGSTNGYSGMETARDILKNAPGVVVIDDRVSNHFPTSLEVSNKDDVAVGRIRRDVSQEGNNGLDIFVCGDQIRKGAALNAVLIAEMLL</sequence>
<accession>A0A7N2L6V0</accession>
<dbReference type="Gramene" id="QL03p036261:mrna">
    <property type="protein sequence ID" value="QL03p036261:mrna"/>
    <property type="gene ID" value="QL03p036261"/>
</dbReference>
<dbReference type="InParanoid" id="A0A7N2L6V0"/>
<dbReference type="GO" id="GO:0008652">
    <property type="term" value="P:amino acid biosynthetic process"/>
    <property type="evidence" value="ECO:0007669"/>
    <property type="project" value="InterPro"/>
</dbReference>
<organism evidence="2 3">
    <name type="scientific">Quercus lobata</name>
    <name type="common">Valley oak</name>
    <dbReference type="NCBI Taxonomy" id="97700"/>
    <lineage>
        <taxon>Eukaryota</taxon>
        <taxon>Viridiplantae</taxon>
        <taxon>Streptophyta</taxon>
        <taxon>Embryophyta</taxon>
        <taxon>Tracheophyta</taxon>
        <taxon>Spermatophyta</taxon>
        <taxon>Magnoliopsida</taxon>
        <taxon>eudicotyledons</taxon>
        <taxon>Gunneridae</taxon>
        <taxon>Pentapetalae</taxon>
        <taxon>rosids</taxon>
        <taxon>fabids</taxon>
        <taxon>Fagales</taxon>
        <taxon>Fagaceae</taxon>
        <taxon>Quercus</taxon>
    </lineage>
</organism>
<reference evidence="2" key="2">
    <citation type="submission" date="2021-01" db="UniProtKB">
        <authorList>
            <consortium name="EnsemblPlants"/>
        </authorList>
    </citation>
    <scope>IDENTIFICATION</scope>
</reference>
<dbReference type="AlphaFoldDB" id="A0A7N2L6V0"/>
<dbReference type="Proteomes" id="UP000594261">
    <property type="component" value="Chromosome 3"/>
</dbReference>
<dbReference type="Gene3D" id="3.30.360.10">
    <property type="entry name" value="Dihydrodipicolinate Reductase, domain 2"/>
    <property type="match status" value="1"/>
</dbReference>
<evidence type="ECO:0000259" key="1">
    <source>
        <dbReference type="Pfam" id="PF02774"/>
    </source>
</evidence>
<proteinExistence type="predicted"/>
<dbReference type="PANTHER" id="PTHR46278:SF2">
    <property type="entry name" value="ASPARTATE-SEMIALDEHYDE DEHYDROGENASE"/>
    <property type="match status" value="1"/>
</dbReference>
<protein>
    <recommendedName>
        <fullName evidence="1">Semialdehyde dehydrogenase dimerisation domain-containing protein</fullName>
    </recommendedName>
</protein>
<name>A0A7N2L6V0_QUELO</name>
<dbReference type="GO" id="GO:0016620">
    <property type="term" value="F:oxidoreductase activity, acting on the aldehyde or oxo group of donors, NAD or NADP as acceptor"/>
    <property type="evidence" value="ECO:0007669"/>
    <property type="project" value="InterPro"/>
</dbReference>
<dbReference type="OMA" id="HAGSINR"/>
<evidence type="ECO:0000313" key="2">
    <source>
        <dbReference type="EnsemblPlants" id="QL03p036261:mrna"/>
    </source>
</evidence>
<dbReference type="SUPFAM" id="SSF55347">
    <property type="entry name" value="Glyceraldehyde-3-phosphate dehydrogenase-like, C-terminal domain"/>
    <property type="match status" value="1"/>
</dbReference>
<dbReference type="PANTHER" id="PTHR46278">
    <property type="entry name" value="DEHYDROGENASE, PUTATIVE-RELATED"/>
    <property type="match status" value="1"/>
</dbReference>
<dbReference type="GO" id="GO:0046983">
    <property type="term" value="F:protein dimerization activity"/>
    <property type="evidence" value="ECO:0007669"/>
    <property type="project" value="InterPro"/>
</dbReference>
<feature type="domain" description="Semialdehyde dehydrogenase dimerisation" evidence="1">
    <location>
        <begin position="25"/>
        <end position="88"/>
    </location>
</feature>